<proteinExistence type="predicted"/>
<gene>
    <name evidence="1" type="ORF">DHETER_LOCUS5721</name>
</gene>
<evidence type="ECO:0000313" key="1">
    <source>
        <dbReference type="EMBL" id="CAG8562758.1"/>
    </source>
</evidence>
<protein>
    <submittedName>
        <fullName evidence="1">10317_t:CDS:1</fullName>
    </submittedName>
</protein>
<evidence type="ECO:0000313" key="2">
    <source>
        <dbReference type="Proteomes" id="UP000789702"/>
    </source>
</evidence>
<sequence length="658" mass="76038">MNDISEDIELSKEDIEFFKEHEQYIGFLNKSEDSDTEQIYEKTPRSNKSWIPKETTKLPIKLPDGKIKHQETNNDSNNENEEKDEISSSDSDNYDENLQDDMKIDKSDENDVASSNNDIIQKKEELAMIAQMIIEDPENNIGQLKILREIATNNNLTIKKLALLTQLVVYKDIIPGYRIRQLTDKEKATKVSEEVKKLRHFEQSLISNYQAYLNSLETELKEHTIAETALKCMCDLLMSVTHFNFRSNLMMTIVSRMSTAEFTKMSAMCCEAIIDVFQNDESGEASLDAIKLITKMIKSKGYVVHEEVLNTFLHLRLKEELSIKTSNNESSVNNQAKGKKRKYDKQEPKKHLSKKLRKLDKERKEVEKEMKEADAVVNKEEREKKHTETLKLVFITYFRILKHANSSPLLVSVLEGLAKLFAHLINVEFFNDLLELLKKIMIGPQTEDDNGNSSRRVDTRISLLCIITAFQLLSGQGEALNIDLKDFYTQMYKILMPLALNPYMEQNENIRKRKTIVDNNKDEIKYSNNTSVSSEQQLLMEGFDYMFFKKRTIPIERSAAFLKRLSISCLNWPSKTVLICLEKMQKMIQKQSRLDALLISDDRICNGVYRADLDDPELCNPLTTNLWELSLLESHYDPKIRAMATSLATFVPNGERPL</sequence>
<reference evidence="1" key="1">
    <citation type="submission" date="2021-06" db="EMBL/GenBank/DDBJ databases">
        <authorList>
            <person name="Kallberg Y."/>
            <person name="Tangrot J."/>
            <person name="Rosling A."/>
        </authorList>
    </citation>
    <scope>NUCLEOTIDE SEQUENCE</scope>
    <source>
        <strain evidence="1">IL203A</strain>
    </source>
</reference>
<dbReference type="EMBL" id="CAJVPU010006601">
    <property type="protein sequence ID" value="CAG8562758.1"/>
    <property type="molecule type" value="Genomic_DNA"/>
</dbReference>
<comment type="caution">
    <text evidence="1">The sequence shown here is derived from an EMBL/GenBank/DDBJ whole genome shotgun (WGS) entry which is preliminary data.</text>
</comment>
<name>A0ACA9M1T1_9GLOM</name>
<organism evidence="1 2">
    <name type="scientific">Dentiscutata heterogama</name>
    <dbReference type="NCBI Taxonomy" id="1316150"/>
    <lineage>
        <taxon>Eukaryota</taxon>
        <taxon>Fungi</taxon>
        <taxon>Fungi incertae sedis</taxon>
        <taxon>Mucoromycota</taxon>
        <taxon>Glomeromycotina</taxon>
        <taxon>Glomeromycetes</taxon>
        <taxon>Diversisporales</taxon>
        <taxon>Gigasporaceae</taxon>
        <taxon>Dentiscutata</taxon>
    </lineage>
</organism>
<dbReference type="Proteomes" id="UP000789702">
    <property type="component" value="Unassembled WGS sequence"/>
</dbReference>
<accession>A0ACA9M1T1</accession>
<keyword evidence="2" id="KW-1185">Reference proteome</keyword>